<dbReference type="GO" id="GO:0008930">
    <property type="term" value="F:methylthioadenosine nucleosidase activity"/>
    <property type="evidence" value="ECO:0007669"/>
    <property type="project" value="TreeGrafter"/>
</dbReference>
<dbReference type="PANTHER" id="PTHR46832:SF1">
    <property type="entry name" value="5'-METHYLTHIOADENOSINE_S-ADENOSYLHOMOCYSTEINE NUCLEOSIDASE"/>
    <property type="match status" value="1"/>
</dbReference>
<dbReference type="GO" id="GO:0005829">
    <property type="term" value="C:cytosol"/>
    <property type="evidence" value="ECO:0007669"/>
    <property type="project" value="TreeGrafter"/>
</dbReference>
<dbReference type="OrthoDB" id="997641at2"/>
<dbReference type="AlphaFoldDB" id="A0A2V3PTJ3"/>
<dbReference type="EMBL" id="QICL01000004">
    <property type="protein sequence ID" value="PXV66808.1"/>
    <property type="molecule type" value="Genomic_DNA"/>
</dbReference>
<dbReference type="GO" id="GO:0009116">
    <property type="term" value="P:nucleoside metabolic process"/>
    <property type="evidence" value="ECO:0007669"/>
    <property type="project" value="InterPro"/>
</dbReference>
<dbReference type="InterPro" id="IPR035994">
    <property type="entry name" value="Nucleoside_phosphorylase_sf"/>
</dbReference>
<evidence type="ECO:0000313" key="3">
    <source>
        <dbReference type="Proteomes" id="UP000247973"/>
    </source>
</evidence>
<keyword evidence="3" id="KW-1185">Reference proteome</keyword>
<dbReference type="GO" id="GO:0008782">
    <property type="term" value="F:adenosylhomocysteine nucleosidase activity"/>
    <property type="evidence" value="ECO:0007669"/>
    <property type="project" value="TreeGrafter"/>
</dbReference>
<dbReference type="GO" id="GO:0019284">
    <property type="term" value="P:L-methionine salvage from S-adenosylmethionine"/>
    <property type="evidence" value="ECO:0007669"/>
    <property type="project" value="TreeGrafter"/>
</dbReference>
<evidence type="ECO:0000259" key="1">
    <source>
        <dbReference type="Pfam" id="PF01048"/>
    </source>
</evidence>
<feature type="domain" description="Nucleoside phosphorylase" evidence="1">
    <location>
        <begin position="14"/>
        <end position="173"/>
    </location>
</feature>
<dbReference type="InterPro" id="IPR000845">
    <property type="entry name" value="Nucleoside_phosphorylase_d"/>
</dbReference>
<proteinExistence type="predicted"/>
<organism evidence="2 3">
    <name type="scientific">Dysgonomonas alginatilytica</name>
    <dbReference type="NCBI Taxonomy" id="1605892"/>
    <lineage>
        <taxon>Bacteria</taxon>
        <taxon>Pseudomonadati</taxon>
        <taxon>Bacteroidota</taxon>
        <taxon>Bacteroidia</taxon>
        <taxon>Bacteroidales</taxon>
        <taxon>Dysgonomonadaceae</taxon>
        <taxon>Dysgonomonas</taxon>
    </lineage>
</organism>
<dbReference type="Gene3D" id="3.40.50.1580">
    <property type="entry name" value="Nucleoside phosphorylase domain"/>
    <property type="match status" value="1"/>
</dbReference>
<reference evidence="2 3" key="1">
    <citation type="submission" date="2018-03" db="EMBL/GenBank/DDBJ databases">
        <title>Genomic Encyclopedia of Archaeal and Bacterial Type Strains, Phase II (KMG-II): from individual species to whole genera.</title>
        <authorList>
            <person name="Goeker M."/>
        </authorList>
    </citation>
    <scope>NUCLEOTIDE SEQUENCE [LARGE SCALE GENOMIC DNA]</scope>
    <source>
        <strain evidence="2 3">DSM 100214</strain>
    </source>
</reference>
<name>A0A2V3PTJ3_9BACT</name>
<protein>
    <submittedName>
        <fullName evidence="2">Adenosylhomocysteine nucleosidase</fullName>
    </submittedName>
</protein>
<evidence type="ECO:0000313" key="2">
    <source>
        <dbReference type="EMBL" id="PXV66808.1"/>
    </source>
</evidence>
<accession>A0A2V3PTJ3</accession>
<dbReference type="Proteomes" id="UP000247973">
    <property type="component" value="Unassembled WGS sequence"/>
</dbReference>
<dbReference type="PANTHER" id="PTHR46832">
    <property type="entry name" value="5'-METHYLTHIOADENOSINE/S-ADENOSYLHOMOCYSTEINE NUCLEOSIDASE"/>
    <property type="match status" value="1"/>
</dbReference>
<gene>
    <name evidence="2" type="ORF">CLV62_10468</name>
</gene>
<sequence length="190" mass="21276">MKEILITYAVKDEFMPVTLEGYKIRYVLTGIGKAKAAMKLTEAICEKRPDFVLNMGTSGTLNHTIGDVFVCRRFVDRDFQSVKLPGVEFEIDFNSLLSEKGIALNWISSNGQTGVCNTGDSFVTQAEFIEGDVVDMEAFAQAIVCEEFNVPFIAVKYITDIIGQNSVKHWEDKLADARKGLDAWFRNKTV</sequence>
<comment type="caution">
    <text evidence="2">The sequence shown here is derived from an EMBL/GenBank/DDBJ whole genome shotgun (WGS) entry which is preliminary data.</text>
</comment>
<dbReference type="SUPFAM" id="SSF53167">
    <property type="entry name" value="Purine and uridine phosphorylases"/>
    <property type="match status" value="1"/>
</dbReference>
<dbReference type="RefSeq" id="WP_110309767.1">
    <property type="nucleotide sequence ID" value="NZ_QICL01000004.1"/>
</dbReference>
<dbReference type="Pfam" id="PF01048">
    <property type="entry name" value="PNP_UDP_1"/>
    <property type="match status" value="1"/>
</dbReference>